<accession>A0A5D3E241</accession>
<dbReference type="Proteomes" id="UP000321947">
    <property type="component" value="Unassembled WGS sequence"/>
</dbReference>
<comment type="caution">
    <text evidence="1">The sequence shown here is derived from an EMBL/GenBank/DDBJ whole genome shotgun (WGS) entry which is preliminary data.</text>
</comment>
<dbReference type="PANTHER" id="PTHR33437">
    <property type="entry name" value="OS06G0361200 PROTEIN"/>
    <property type="match status" value="1"/>
</dbReference>
<proteinExistence type="predicted"/>
<sequence>MMELTNTKQRTEEPVIDYLNRWRALNLDCKDKLTELSAVEMCTQGMHQELLYILRGIKPHTFEELATCAHDMELSIAKRGAKVFLV</sequence>
<evidence type="ECO:0000313" key="1">
    <source>
        <dbReference type="EMBL" id="TYK29829.1"/>
    </source>
</evidence>
<name>A0A5D3E241_CUCMM</name>
<evidence type="ECO:0000313" key="2">
    <source>
        <dbReference type="Proteomes" id="UP000321947"/>
    </source>
</evidence>
<organism evidence="1 2">
    <name type="scientific">Cucumis melo var. makuwa</name>
    <name type="common">Oriental melon</name>
    <dbReference type="NCBI Taxonomy" id="1194695"/>
    <lineage>
        <taxon>Eukaryota</taxon>
        <taxon>Viridiplantae</taxon>
        <taxon>Streptophyta</taxon>
        <taxon>Embryophyta</taxon>
        <taxon>Tracheophyta</taxon>
        <taxon>Spermatophyta</taxon>
        <taxon>Magnoliopsida</taxon>
        <taxon>eudicotyledons</taxon>
        <taxon>Gunneridae</taxon>
        <taxon>Pentapetalae</taxon>
        <taxon>rosids</taxon>
        <taxon>fabids</taxon>
        <taxon>Cucurbitales</taxon>
        <taxon>Cucurbitaceae</taxon>
        <taxon>Benincaseae</taxon>
        <taxon>Cucumis</taxon>
    </lineage>
</organism>
<dbReference type="AlphaFoldDB" id="A0A5D3E241"/>
<dbReference type="EMBL" id="SSTD01001237">
    <property type="protein sequence ID" value="TYK29829.1"/>
    <property type="molecule type" value="Genomic_DNA"/>
</dbReference>
<gene>
    <name evidence="1" type="ORF">E5676_scaffold208G00600</name>
</gene>
<protein>
    <submittedName>
        <fullName evidence="1">Ty3-gypsy retrotransposon protein</fullName>
    </submittedName>
</protein>
<dbReference type="PANTHER" id="PTHR33437:SF2">
    <property type="entry name" value="OS06G0361200 PROTEIN"/>
    <property type="match status" value="1"/>
</dbReference>
<reference evidence="1 2" key="1">
    <citation type="submission" date="2019-08" db="EMBL/GenBank/DDBJ databases">
        <title>Draft genome sequences of two oriental melons (Cucumis melo L. var makuwa).</title>
        <authorList>
            <person name="Kwon S.-Y."/>
        </authorList>
    </citation>
    <scope>NUCLEOTIDE SEQUENCE [LARGE SCALE GENOMIC DNA]</scope>
    <source>
        <strain evidence="2">cv. Chang Bougi</strain>
        <tissue evidence="1">Leaf</tissue>
    </source>
</reference>